<gene>
    <name evidence="9" type="ORF">BO97DRAFT_475361</name>
</gene>
<evidence type="ECO:0000313" key="10">
    <source>
        <dbReference type="Proteomes" id="UP000248961"/>
    </source>
</evidence>
<evidence type="ECO:0000256" key="7">
    <source>
        <dbReference type="ARBA" id="ARBA00047899"/>
    </source>
</evidence>
<dbReference type="PANTHER" id="PTHR47634">
    <property type="entry name" value="PROTEIN KINASE DOMAIN-CONTAINING PROTEIN-RELATED"/>
    <property type="match status" value="1"/>
</dbReference>
<dbReference type="InterPro" id="IPR051334">
    <property type="entry name" value="SRPK"/>
</dbReference>
<evidence type="ECO:0000256" key="8">
    <source>
        <dbReference type="ARBA" id="ARBA00048679"/>
    </source>
</evidence>
<dbReference type="OrthoDB" id="5979581at2759"/>
<dbReference type="InterPro" id="IPR011009">
    <property type="entry name" value="Kinase-like_dom_sf"/>
</dbReference>
<evidence type="ECO:0000256" key="4">
    <source>
        <dbReference type="ARBA" id="ARBA00022741"/>
    </source>
</evidence>
<dbReference type="Gene3D" id="3.30.200.20">
    <property type="entry name" value="Phosphorylase Kinase, domain 1"/>
    <property type="match status" value="1"/>
</dbReference>
<comment type="catalytic activity">
    <reaction evidence="8">
        <text>L-seryl-[protein] + ATP = O-phospho-L-seryl-[protein] + ADP + H(+)</text>
        <dbReference type="Rhea" id="RHEA:17989"/>
        <dbReference type="Rhea" id="RHEA-COMP:9863"/>
        <dbReference type="Rhea" id="RHEA-COMP:11604"/>
        <dbReference type="ChEBI" id="CHEBI:15378"/>
        <dbReference type="ChEBI" id="CHEBI:29999"/>
        <dbReference type="ChEBI" id="CHEBI:30616"/>
        <dbReference type="ChEBI" id="CHEBI:83421"/>
        <dbReference type="ChEBI" id="CHEBI:456216"/>
        <dbReference type="EC" id="2.7.11.1"/>
    </reaction>
</comment>
<dbReference type="PANTHER" id="PTHR47634:SF9">
    <property type="entry name" value="PROTEIN KINASE DOMAIN-CONTAINING PROTEIN-RELATED"/>
    <property type="match status" value="1"/>
</dbReference>
<evidence type="ECO:0000256" key="2">
    <source>
        <dbReference type="ARBA" id="ARBA00022527"/>
    </source>
</evidence>
<dbReference type="EMBL" id="KZ824269">
    <property type="protein sequence ID" value="RAL16615.1"/>
    <property type="molecule type" value="Genomic_DNA"/>
</dbReference>
<dbReference type="VEuPathDB" id="FungiDB:BO97DRAFT_475361"/>
<keyword evidence="2" id="KW-0723">Serine/threonine-protein kinase</keyword>
<evidence type="ECO:0000313" key="9">
    <source>
        <dbReference type="EMBL" id="RAL16615.1"/>
    </source>
</evidence>
<reference evidence="9 10" key="1">
    <citation type="submission" date="2018-02" db="EMBL/GenBank/DDBJ databases">
        <title>The genomes of Aspergillus section Nigri reveals drivers in fungal speciation.</title>
        <authorList>
            <consortium name="DOE Joint Genome Institute"/>
            <person name="Vesth T.C."/>
            <person name="Nybo J."/>
            <person name="Theobald S."/>
            <person name="Brandl J."/>
            <person name="Frisvad J.C."/>
            <person name="Nielsen K.F."/>
            <person name="Lyhne E.K."/>
            <person name="Kogle M.E."/>
            <person name="Kuo A."/>
            <person name="Riley R."/>
            <person name="Clum A."/>
            <person name="Nolan M."/>
            <person name="Lipzen A."/>
            <person name="Salamov A."/>
            <person name="Henrissat B."/>
            <person name="Wiebenga A."/>
            <person name="De vries R.P."/>
            <person name="Grigoriev I.V."/>
            <person name="Mortensen U.H."/>
            <person name="Andersen M.R."/>
            <person name="Baker S.E."/>
        </authorList>
    </citation>
    <scope>NUCLEOTIDE SEQUENCE [LARGE SCALE GENOMIC DNA]</scope>
    <source>
        <strain evidence="9 10">CBS 101889</strain>
    </source>
</reference>
<keyword evidence="10" id="KW-1185">Reference proteome</keyword>
<dbReference type="GO" id="GO:0050684">
    <property type="term" value="P:regulation of mRNA processing"/>
    <property type="evidence" value="ECO:0007669"/>
    <property type="project" value="TreeGrafter"/>
</dbReference>
<dbReference type="STRING" id="1450537.A0A395I9H6"/>
<dbReference type="GO" id="GO:0004674">
    <property type="term" value="F:protein serine/threonine kinase activity"/>
    <property type="evidence" value="ECO:0007669"/>
    <property type="project" value="UniProtKB-KW"/>
</dbReference>
<organism evidence="9 10">
    <name type="scientific">Aspergillus homomorphus (strain CBS 101889)</name>
    <dbReference type="NCBI Taxonomy" id="1450537"/>
    <lineage>
        <taxon>Eukaryota</taxon>
        <taxon>Fungi</taxon>
        <taxon>Dikarya</taxon>
        <taxon>Ascomycota</taxon>
        <taxon>Pezizomycotina</taxon>
        <taxon>Eurotiomycetes</taxon>
        <taxon>Eurotiomycetidae</taxon>
        <taxon>Eurotiales</taxon>
        <taxon>Aspergillaceae</taxon>
        <taxon>Aspergillus</taxon>
        <taxon>Aspergillus subgen. Circumdati</taxon>
    </lineage>
</organism>
<dbReference type="SUPFAM" id="SSF56112">
    <property type="entry name" value="Protein kinase-like (PK-like)"/>
    <property type="match status" value="1"/>
</dbReference>
<dbReference type="AlphaFoldDB" id="A0A395I9H6"/>
<evidence type="ECO:0000256" key="1">
    <source>
        <dbReference type="ARBA" id="ARBA00012513"/>
    </source>
</evidence>
<protein>
    <recommendedName>
        <fullName evidence="1">non-specific serine/threonine protein kinase</fullName>
        <ecNumber evidence="1">2.7.11.1</ecNumber>
    </recommendedName>
</protein>
<dbReference type="GO" id="GO:0005524">
    <property type="term" value="F:ATP binding"/>
    <property type="evidence" value="ECO:0007669"/>
    <property type="project" value="UniProtKB-KW"/>
</dbReference>
<evidence type="ECO:0000256" key="3">
    <source>
        <dbReference type="ARBA" id="ARBA00022679"/>
    </source>
</evidence>
<keyword evidence="4" id="KW-0547">Nucleotide-binding</keyword>
<dbReference type="GeneID" id="37204691"/>
<dbReference type="EC" id="2.7.11.1" evidence="1"/>
<evidence type="ECO:0000256" key="6">
    <source>
        <dbReference type="ARBA" id="ARBA00022840"/>
    </source>
</evidence>
<dbReference type="RefSeq" id="XP_025555769.1">
    <property type="nucleotide sequence ID" value="XM_025700402.1"/>
</dbReference>
<keyword evidence="6" id="KW-0067">ATP-binding</keyword>
<evidence type="ECO:0000256" key="5">
    <source>
        <dbReference type="ARBA" id="ARBA00022777"/>
    </source>
</evidence>
<dbReference type="Gene3D" id="1.10.510.10">
    <property type="entry name" value="Transferase(Phosphotransferase) domain 1"/>
    <property type="match status" value="1"/>
</dbReference>
<proteinExistence type="predicted"/>
<accession>A0A395I9H6</accession>
<dbReference type="Proteomes" id="UP000248961">
    <property type="component" value="Unassembled WGS sequence"/>
</dbReference>
<dbReference type="GO" id="GO:0000245">
    <property type="term" value="P:spliceosomal complex assembly"/>
    <property type="evidence" value="ECO:0007669"/>
    <property type="project" value="TreeGrafter"/>
</dbReference>
<comment type="catalytic activity">
    <reaction evidence="7">
        <text>L-threonyl-[protein] + ATP = O-phospho-L-threonyl-[protein] + ADP + H(+)</text>
        <dbReference type="Rhea" id="RHEA:46608"/>
        <dbReference type="Rhea" id="RHEA-COMP:11060"/>
        <dbReference type="Rhea" id="RHEA-COMP:11605"/>
        <dbReference type="ChEBI" id="CHEBI:15378"/>
        <dbReference type="ChEBI" id="CHEBI:30013"/>
        <dbReference type="ChEBI" id="CHEBI:30616"/>
        <dbReference type="ChEBI" id="CHEBI:61977"/>
        <dbReference type="ChEBI" id="CHEBI:456216"/>
        <dbReference type="EC" id="2.7.11.1"/>
    </reaction>
</comment>
<keyword evidence="5" id="KW-0418">Kinase</keyword>
<sequence>MASRLLTPRHHSVCPGLPPLIKTPITSINTYSTLPLSSPIEEETLPYYNPQHYYPVKLGDIYNTRYQITTKQGYGAYSTTWLSLDLQFRPSLPFKVIIWDLFEGEHLFGDIFDAKGGHDPFRHLALMVAYLGSPPGEFMGRSETTEQCFGRDGVWIAHEEAAIPAVSLESKEKRLSGEEKDSFIRFIRSMLRWLPEERKTAKQLLEDPWLLA</sequence>
<name>A0A395I9H6_ASPHC</name>
<keyword evidence="3" id="KW-0808">Transferase</keyword>